<protein>
    <submittedName>
        <fullName evidence="2">Helix-turn-helix domain-containing protein</fullName>
    </submittedName>
</protein>
<dbReference type="PROSITE" id="PS50943">
    <property type="entry name" value="HTH_CROC1"/>
    <property type="match status" value="1"/>
</dbReference>
<dbReference type="Gene3D" id="1.10.260.40">
    <property type="entry name" value="lambda repressor-like DNA-binding domains"/>
    <property type="match status" value="1"/>
</dbReference>
<evidence type="ECO:0000313" key="3">
    <source>
        <dbReference type="Proteomes" id="UP001454489"/>
    </source>
</evidence>
<sequence>MENINDRVKILRKELGLTLEKFGERLGVGKTAISKIEHYERGVTDQMIKSICREFHVDYIWLTTGSGEMFQDSDEVFLEQIDRIMAGENELHKTILKGAASLDIEDLEAIDRIIQKFKKIREEKP</sequence>
<evidence type="ECO:0000313" key="2">
    <source>
        <dbReference type="EMBL" id="MEQ2556694.1"/>
    </source>
</evidence>
<dbReference type="SMART" id="SM00530">
    <property type="entry name" value="HTH_XRE"/>
    <property type="match status" value="1"/>
</dbReference>
<comment type="caution">
    <text evidence="2">The sequence shown here is derived from an EMBL/GenBank/DDBJ whole genome shotgun (WGS) entry which is preliminary data.</text>
</comment>
<dbReference type="SUPFAM" id="SSF47413">
    <property type="entry name" value="lambda repressor-like DNA-binding domains"/>
    <property type="match status" value="1"/>
</dbReference>
<dbReference type="EMBL" id="JBBMEX010000002">
    <property type="protein sequence ID" value="MEQ2556694.1"/>
    <property type="molecule type" value="Genomic_DNA"/>
</dbReference>
<dbReference type="InterPro" id="IPR010982">
    <property type="entry name" value="Lambda_DNA-bd_dom_sf"/>
</dbReference>
<reference evidence="2 3" key="1">
    <citation type="submission" date="2024-03" db="EMBL/GenBank/DDBJ databases">
        <title>Human intestinal bacterial collection.</title>
        <authorList>
            <person name="Pauvert C."/>
            <person name="Hitch T.C.A."/>
            <person name="Clavel T."/>
        </authorList>
    </citation>
    <scope>NUCLEOTIDE SEQUENCE [LARGE SCALE GENOMIC DNA]</scope>
    <source>
        <strain evidence="2 3">CLA-AA-H185</strain>
    </source>
</reference>
<proteinExistence type="predicted"/>
<organism evidence="2 3">
    <name type="scientific">Maccoyibacter intestinihominis</name>
    <dbReference type="NCBI Taxonomy" id="3133499"/>
    <lineage>
        <taxon>Bacteria</taxon>
        <taxon>Bacillati</taxon>
        <taxon>Bacillota</taxon>
        <taxon>Clostridia</taxon>
        <taxon>Lachnospirales</taxon>
        <taxon>Lachnospiraceae</taxon>
        <taxon>Maccoyibacter</taxon>
    </lineage>
</organism>
<dbReference type="RefSeq" id="WP_353529703.1">
    <property type="nucleotide sequence ID" value="NZ_JBBMEX010000002.1"/>
</dbReference>
<feature type="domain" description="HTH cro/C1-type" evidence="1">
    <location>
        <begin position="8"/>
        <end position="62"/>
    </location>
</feature>
<gene>
    <name evidence="2" type="ORF">WMO43_02200</name>
</gene>
<keyword evidence="3" id="KW-1185">Reference proteome</keyword>
<name>A0ABV1HAE9_9FIRM</name>
<accession>A0ABV1HAE9</accession>
<dbReference type="Pfam" id="PF01381">
    <property type="entry name" value="HTH_3"/>
    <property type="match status" value="1"/>
</dbReference>
<dbReference type="InterPro" id="IPR001387">
    <property type="entry name" value="Cro/C1-type_HTH"/>
</dbReference>
<dbReference type="CDD" id="cd00093">
    <property type="entry name" value="HTH_XRE"/>
    <property type="match status" value="1"/>
</dbReference>
<evidence type="ECO:0000259" key="1">
    <source>
        <dbReference type="PROSITE" id="PS50943"/>
    </source>
</evidence>
<dbReference type="Proteomes" id="UP001454489">
    <property type="component" value="Unassembled WGS sequence"/>
</dbReference>